<sequence>MKPFQHKKPDSVYTQTITTAHGSTSNQLTFHSSDIRAEDIAATDPAVYAQAMYEAADEYLNGDEWREAMDMAFPSEVRPFRSQPTAPQVALMEDRSVTFDPRETYDGRKVDKGEAKAGSLVAMESPDVGILVSGRVSIFDHTVQFGFTERSMEQTAEKLLNDLELNTAAKIAESLEGQPSTASLRIPGFAESVEGRVYTPSTCQAEILLDVIAANLDTSWGRDISEFGVLVPVRLRPILNRAAQRAGVGSIDDLVGTRVQVYSGPDRGIFLAPKGFALLSFREDQNGDPWKVELTRNSATQSWDLEISAVLDVMATAMVEVKLGGSEWETTQVALPIVTQLIVEQDTAAKPDAAPFAPGGYLKDGSTS</sequence>
<gene>
    <name evidence="1" type="ORF">SAMN05216198_2999</name>
</gene>
<keyword evidence="2" id="KW-1185">Reference proteome</keyword>
<dbReference type="RefSeq" id="WP_090274628.1">
    <property type="nucleotide sequence ID" value="NZ_LT629748.1"/>
</dbReference>
<dbReference type="AlphaFoldDB" id="A0A1H1VRV6"/>
<organism evidence="1 2">
    <name type="scientific">Halopseudomonas litoralis</name>
    <dbReference type="NCBI Taxonomy" id="797277"/>
    <lineage>
        <taxon>Bacteria</taxon>
        <taxon>Pseudomonadati</taxon>
        <taxon>Pseudomonadota</taxon>
        <taxon>Gammaproteobacteria</taxon>
        <taxon>Pseudomonadales</taxon>
        <taxon>Pseudomonadaceae</taxon>
        <taxon>Halopseudomonas</taxon>
    </lineage>
</organism>
<evidence type="ECO:0000313" key="2">
    <source>
        <dbReference type="Proteomes" id="UP000243426"/>
    </source>
</evidence>
<proteinExistence type="predicted"/>
<name>A0A1H1VRV6_9GAMM</name>
<reference evidence="2" key="1">
    <citation type="submission" date="2016-10" db="EMBL/GenBank/DDBJ databases">
        <authorList>
            <person name="Varghese N."/>
            <person name="Submissions S."/>
        </authorList>
    </citation>
    <scope>NUCLEOTIDE SEQUENCE [LARGE SCALE GENOMIC DNA]</scope>
    <source>
        <strain evidence="2">2SM5</strain>
    </source>
</reference>
<dbReference type="OrthoDB" id="6637637at2"/>
<accession>A0A1H1VRV6</accession>
<dbReference type="STRING" id="797277.SAMN05216198_2999"/>
<protein>
    <submittedName>
        <fullName evidence="1">Uncharacterized protein</fullName>
    </submittedName>
</protein>
<evidence type="ECO:0000313" key="1">
    <source>
        <dbReference type="EMBL" id="SDS86759.1"/>
    </source>
</evidence>
<dbReference type="EMBL" id="LT629748">
    <property type="protein sequence ID" value="SDS86759.1"/>
    <property type="molecule type" value="Genomic_DNA"/>
</dbReference>
<dbReference type="Proteomes" id="UP000243426">
    <property type="component" value="Chromosome I"/>
</dbReference>